<dbReference type="OrthoDB" id="5540949at2759"/>
<proteinExistence type="inferred from homology"/>
<comment type="cofactor">
    <cofactor evidence="1">
        <name>a divalent metal cation</name>
        <dbReference type="ChEBI" id="CHEBI:60240"/>
    </cofactor>
</comment>
<accession>A0A1B9GXN6</accession>
<dbReference type="InterPro" id="IPR027806">
    <property type="entry name" value="HARBI1_dom"/>
</dbReference>
<evidence type="ECO:0000256" key="7">
    <source>
        <dbReference type="ARBA" id="ARBA00023242"/>
    </source>
</evidence>
<keyword evidence="7" id="KW-0539">Nucleus</keyword>
<evidence type="ECO:0000256" key="6">
    <source>
        <dbReference type="ARBA" id="ARBA00022801"/>
    </source>
</evidence>
<evidence type="ECO:0000313" key="9">
    <source>
        <dbReference type="EMBL" id="OCF35801.1"/>
    </source>
</evidence>
<dbReference type="InterPro" id="IPR045249">
    <property type="entry name" value="HARBI1-like"/>
</dbReference>
<dbReference type="PANTHER" id="PTHR22930">
    <property type="match status" value="1"/>
</dbReference>
<dbReference type="Proteomes" id="UP000092666">
    <property type="component" value="Unassembled WGS sequence"/>
</dbReference>
<dbReference type="GO" id="GO:0046872">
    <property type="term" value="F:metal ion binding"/>
    <property type="evidence" value="ECO:0007669"/>
    <property type="project" value="UniProtKB-KW"/>
</dbReference>
<evidence type="ECO:0000256" key="4">
    <source>
        <dbReference type="ARBA" id="ARBA00022722"/>
    </source>
</evidence>
<evidence type="ECO:0000256" key="2">
    <source>
        <dbReference type="ARBA" id="ARBA00004123"/>
    </source>
</evidence>
<dbReference type="PANTHER" id="PTHR22930:SF85">
    <property type="entry name" value="GH03217P-RELATED"/>
    <property type="match status" value="1"/>
</dbReference>
<keyword evidence="5" id="KW-0479">Metal-binding</keyword>
<evidence type="ECO:0000259" key="8">
    <source>
        <dbReference type="Pfam" id="PF13359"/>
    </source>
</evidence>
<dbReference type="STRING" id="1296120.A0A1B9GXN6"/>
<feature type="domain" description="DDE Tnp4" evidence="8">
    <location>
        <begin position="62"/>
        <end position="223"/>
    </location>
</feature>
<dbReference type="GO" id="GO:0004518">
    <property type="term" value="F:nuclease activity"/>
    <property type="evidence" value="ECO:0007669"/>
    <property type="project" value="UniProtKB-KW"/>
</dbReference>
<dbReference type="AlphaFoldDB" id="A0A1B9GXN6"/>
<dbReference type="Pfam" id="PF13359">
    <property type="entry name" value="DDE_Tnp_4"/>
    <property type="match status" value="1"/>
</dbReference>
<sequence length="310" mass="35884">MEVGEEFHVSEGSLGKFTERVIEALLDHEDEFVFWPNEAERRYISAWFEREKGIPGGCVGVVDGCHIVFYSAPAREDKQDYYSYKRRYRFSICAICDHNYLLRQVLYGFTASQHDTTVFESTKVAKYPEKFFSTNEFLLADSAYTPSKYTVPLFKCEKGNPNLERDEQLFNTSLAKARVAIEHAFGILKGRWQSLRGLRVMIRDKEDEARATCWIRACVLLHNMLITSSAWVVNEMVHKERALAQANDPEENEGGEVEETLTHAACGDETWRLRLMRDMGLDTANQLRIIEDRKQKAAQYRRARRRVSNA</sequence>
<name>A0A1B9GXN6_9TREE</name>
<dbReference type="EMBL" id="KI669497">
    <property type="protein sequence ID" value="OCF35801.1"/>
    <property type="molecule type" value="Genomic_DNA"/>
</dbReference>
<protein>
    <recommendedName>
        <fullName evidence="8">DDE Tnp4 domain-containing protein</fullName>
    </recommendedName>
</protein>
<keyword evidence="6" id="KW-0378">Hydrolase</keyword>
<keyword evidence="10" id="KW-1185">Reference proteome</keyword>
<dbReference type="GO" id="GO:0005634">
    <property type="term" value="C:nucleus"/>
    <property type="evidence" value="ECO:0007669"/>
    <property type="project" value="UniProtKB-SubCell"/>
</dbReference>
<gene>
    <name evidence="9" type="ORF">I316_02294</name>
</gene>
<evidence type="ECO:0000256" key="5">
    <source>
        <dbReference type="ARBA" id="ARBA00022723"/>
    </source>
</evidence>
<organism evidence="9 10">
    <name type="scientific">Kwoniella heveanensis BCC8398</name>
    <dbReference type="NCBI Taxonomy" id="1296120"/>
    <lineage>
        <taxon>Eukaryota</taxon>
        <taxon>Fungi</taxon>
        <taxon>Dikarya</taxon>
        <taxon>Basidiomycota</taxon>
        <taxon>Agaricomycotina</taxon>
        <taxon>Tremellomycetes</taxon>
        <taxon>Tremellales</taxon>
        <taxon>Cryptococcaceae</taxon>
        <taxon>Kwoniella</taxon>
    </lineage>
</organism>
<evidence type="ECO:0000256" key="3">
    <source>
        <dbReference type="ARBA" id="ARBA00006958"/>
    </source>
</evidence>
<evidence type="ECO:0000313" key="10">
    <source>
        <dbReference type="Proteomes" id="UP000092666"/>
    </source>
</evidence>
<comment type="subcellular location">
    <subcellularLocation>
        <location evidence="2">Nucleus</location>
    </subcellularLocation>
</comment>
<dbReference type="GO" id="GO:0016787">
    <property type="term" value="F:hydrolase activity"/>
    <property type="evidence" value="ECO:0007669"/>
    <property type="project" value="UniProtKB-KW"/>
</dbReference>
<keyword evidence="4" id="KW-0540">Nuclease</keyword>
<evidence type="ECO:0000256" key="1">
    <source>
        <dbReference type="ARBA" id="ARBA00001968"/>
    </source>
</evidence>
<reference evidence="9 10" key="1">
    <citation type="submission" date="2013-07" db="EMBL/GenBank/DDBJ databases">
        <title>The Genome Sequence of Cryptococcus heveanensis BCC8398.</title>
        <authorList>
            <consortium name="The Broad Institute Genome Sequencing Platform"/>
            <person name="Cuomo C."/>
            <person name="Litvintseva A."/>
            <person name="Chen Y."/>
            <person name="Heitman J."/>
            <person name="Sun S."/>
            <person name="Springer D."/>
            <person name="Dromer F."/>
            <person name="Young S.K."/>
            <person name="Zeng Q."/>
            <person name="Gargeya S."/>
            <person name="Fitzgerald M."/>
            <person name="Abouelleil A."/>
            <person name="Alvarado L."/>
            <person name="Berlin A.M."/>
            <person name="Chapman S.B."/>
            <person name="Dewar J."/>
            <person name="Goldberg J."/>
            <person name="Griggs A."/>
            <person name="Gujja S."/>
            <person name="Hansen M."/>
            <person name="Howarth C."/>
            <person name="Imamovic A."/>
            <person name="Larimer J."/>
            <person name="McCowan C."/>
            <person name="Murphy C."/>
            <person name="Pearson M."/>
            <person name="Priest M."/>
            <person name="Roberts A."/>
            <person name="Saif S."/>
            <person name="Shea T."/>
            <person name="Sykes S."/>
            <person name="Wortman J."/>
            <person name="Nusbaum C."/>
            <person name="Birren B."/>
        </authorList>
    </citation>
    <scope>NUCLEOTIDE SEQUENCE [LARGE SCALE GENOMIC DNA]</scope>
    <source>
        <strain evidence="9 10">BCC8398</strain>
    </source>
</reference>
<comment type="similarity">
    <text evidence="3">Belongs to the HARBI1 family.</text>
</comment>
<reference evidence="10" key="2">
    <citation type="submission" date="2013-12" db="EMBL/GenBank/DDBJ databases">
        <title>Evolution of pathogenesis and genome organization in the Tremellales.</title>
        <authorList>
            <person name="Cuomo C."/>
            <person name="Litvintseva A."/>
            <person name="Heitman J."/>
            <person name="Chen Y."/>
            <person name="Sun S."/>
            <person name="Springer D."/>
            <person name="Dromer F."/>
            <person name="Young S."/>
            <person name="Zeng Q."/>
            <person name="Chapman S."/>
            <person name="Gujja S."/>
            <person name="Saif S."/>
            <person name="Birren B."/>
        </authorList>
    </citation>
    <scope>NUCLEOTIDE SEQUENCE [LARGE SCALE GENOMIC DNA]</scope>
    <source>
        <strain evidence="10">BCC8398</strain>
    </source>
</reference>